<dbReference type="InterPro" id="IPR052016">
    <property type="entry name" value="Bact_Sigma-Reg"/>
</dbReference>
<dbReference type="PANTHER" id="PTHR43156">
    <property type="entry name" value="STAGE II SPORULATION PROTEIN E-RELATED"/>
    <property type="match status" value="1"/>
</dbReference>
<dbReference type="InterPro" id="IPR001932">
    <property type="entry name" value="PPM-type_phosphatase-like_dom"/>
</dbReference>
<gene>
    <name evidence="4" type="ordered locus">SGR_865</name>
</gene>
<dbReference type="EMBL" id="AP009493">
    <property type="protein sequence ID" value="BAG17694.1"/>
    <property type="molecule type" value="Genomic_DNA"/>
</dbReference>
<evidence type="ECO:0000313" key="5">
    <source>
        <dbReference type="Proteomes" id="UP000001685"/>
    </source>
</evidence>
<keyword evidence="2" id="KW-0812">Transmembrane</keyword>
<dbReference type="GO" id="GO:0016791">
    <property type="term" value="F:phosphatase activity"/>
    <property type="evidence" value="ECO:0007669"/>
    <property type="project" value="TreeGrafter"/>
</dbReference>
<dbReference type="Pfam" id="PF07228">
    <property type="entry name" value="SpoIIE"/>
    <property type="match status" value="1"/>
</dbReference>
<sequence>MSESSSGTSVKPEGLRAAARRLLGGNRAYGPFLLRLERWGWVVPGGFLVMVLVLAWWVHPSSEIDNWLLMVPLLASALCSPWGTAAFGAAILLVNRVFTLAVPGQNLRLENFLLDLCVVLLAVLVAVLRSRTRSYVLRLQNAVLAAREVVVRPIPDHWGGVESATVYLPADTESRMGGDFYDVLATPHGTRIILGDVQGKGLAALSTAGAVVGAFREAGYHEADMAVVTARMEDGLRRHNALLAAVDTTHEPRFATGVVIALLADETHADVVNFGHEGPLVLGSGGVRQLPQEQNPPLGMAALTGTETRINRVPLEKGETVLLVTDGVTEARDRRGGFFPLLPWARELVGTSSRDSPTDPDTLLKRLVEALADHTEGHLNDDATLLAVRREEAPGARPSGPQPC</sequence>
<evidence type="ECO:0000256" key="1">
    <source>
        <dbReference type="ARBA" id="ARBA00022801"/>
    </source>
</evidence>
<evidence type="ECO:0000259" key="3">
    <source>
        <dbReference type="SMART" id="SM00331"/>
    </source>
</evidence>
<dbReference type="KEGG" id="sgr:SGR_865"/>
<protein>
    <recommendedName>
        <fullName evidence="3">PPM-type phosphatase domain-containing protein</fullName>
    </recommendedName>
</protein>
<dbReference type="InterPro" id="IPR036457">
    <property type="entry name" value="PPM-type-like_dom_sf"/>
</dbReference>
<dbReference type="SUPFAM" id="SSF81606">
    <property type="entry name" value="PP2C-like"/>
    <property type="match status" value="1"/>
</dbReference>
<keyword evidence="2" id="KW-0472">Membrane</keyword>
<feature type="transmembrane region" description="Helical" evidence="2">
    <location>
        <begin position="39"/>
        <end position="58"/>
    </location>
</feature>
<accession>B1VSZ0</accession>
<keyword evidence="1" id="KW-0378">Hydrolase</keyword>
<dbReference type="HOGENOM" id="CLU_045535_1_1_11"/>
<dbReference type="AlphaFoldDB" id="B1VSZ0"/>
<feature type="transmembrane region" description="Helical" evidence="2">
    <location>
        <begin position="112"/>
        <end position="128"/>
    </location>
</feature>
<name>B1VSZ0_STRGG</name>
<reference evidence="5" key="1">
    <citation type="journal article" date="2008" name="J. Bacteriol.">
        <title>Genome sequence of the streptomycin-producing microorganism Streptomyces griseus IFO 13350.</title>
        <authorList>
            <person name="Ohnishi Y."/>
            <person name="Ishikawa J."/>
            <person name="Hara H."/>
            <person name="Suzuki H."/>
            <person name="Ikenoya M."/>
            <person name="Ikeda H."/>
            <person name="Yamashita A."/>
            <person name="Hattori M."/>
            <person name="Horinouchi S."/>
        </authorList>
    </citation>
    <scope>NUCLEOTIDE SEQUENCE [LARGE SCALE GENOMIC DNA]</scope>
    <source>
        <strain evidence="5">JCM 4626 / NBRC 13350</strain>
    </source>
</reference>
<dbReference type="RefSeq" id="WP_012378128.1">
    <property type="nucleotide sequence ID" value="NC_010572.1"/>
</dbReference>
<keyword evidence="2" id="KW-1133">Transmembrane helix</keyword>
<organism evidence="4 5">
    <name type="scientific">Streptomyces griseus subsp. griseus (strain JCM 4626 / CBS 651.72 / NBRC 13350 / KCC S-0626 / ISP 5235)</name>
    <dbReference type="NCBI Taxonomy" id="455632"/>
    <lineage>
        <taxon>Bacteria</taxon>
        <taxon>Bacillati</taxon>
        <taxon>Actinomycetota</taxon>
        <taxon>Actinomycetes</taxon>
        <taxon>Kitasatosporales</taxon>
        <taxon>Streptomycetaceae</taxon>
        <taxon>Streptomyces</taxon>
    </lineage>
</organism>
<dbReference type="PANTHER" id="PTHR43156:SF2">
    <property type="entry name" value="STAGE II SPORULATION PROTEIN E"/>
    <property type="match status" value="1"/>
</dbReference>
<feature type="domain" description="PPM-type phosphatase" evidence="3">
    <location>
        <begin position="161"/>
        <end position="390"/>
    </location>
</feature>
<dbReference type="Gene3D" id="3.60.40.10">
    <property type="entry name" value="PPM-type phosphatase domain"/>
    <property type="match status" value="1"/>
</dbReference>
<evidence type="ECO:0000313" key="4">
    <source>
        <dbReference type="EMBL" id="BAG17694.1"/>
    </source>
</evidence>
<dbReference type="eggNOG" id="COG2208">
    <property type="taxonomic scope" value="Bacteria"/>
</dbReference>
<proteinExistence type="predicted"/>
<dbReference type="Proteomes" id="UP000001685">
    <property type="component" value="Chromosome"/>
</dbReference>
<evidence type="ECO:0000256" key="2">
    <source>
        <dbReference type="SAM" id="Phobius"/>
    </source>
</evidence>
<feature type="transmembrane region" description="Helical" evidence="2">
    <location>
        <begin position="67"/>
        <end position="92"/>
    </location>
</feature>
<dbReference type="SMART" id="SM00331">
    <property type="entry name" value="PP2C_SIG"/>
    <property type="match status" value="1"/>
</dbReference>